<organism evidence="1 2">
    <name type="scientific">Rhizobium paranaense</name>
    <dbReference type="NCBI Taxonomy" id="1650438"/>
    <lineage>
        <taxon>Bacteria</taxon>
        <taxon>Pseudomonadati</taxon>
        <taxon>Pseudomonadota</taxon>
        <taxon>Alphaproteobacteria</taxon>
        <taxon>Hyphomicrobiales</taxon>
        <taxon>Rhizobiaceae</taxon>
        <taxon>Rhizobium/Agrobacterium group</taxon>
        <taxon>Rhizobium</taxon>
    </lineage>
</organism>
<dbReference type="Proteomes" id="UP000549882">
    <property type="component" value="Unassembled WGS sequence"/>
</dbReference>
<evidence type="ECO:0000313" key="2">
    <source>
        <dbReference type="Proteomes" id="UP000549882"/>
    </source>
</evidence>
<name>A0A7W8XNU9_9HYPH</name>
<protein>
    <submittedName>
        <fullName evidence="1">Uncharacterized protein</fullName>
    </submittedName>
</protein>
<keyword evidence="2" id="KW-1185">Reference proteome</keyword>
<dbReference type="AlphaFoldDB" id="A0A7W8XNU9"/>
<reference evidence="1 2" key="1">
    <citation type="submission" date="2020-08" db="EMBL/GenBank/DDBJ databases">
        <title>Genomic Encyclopedia of Type Strains, Phase IV (KMG-V): Genome sequencing to study the core and pangenomes of soil and plant-associated prokaryotes.</title>
        <authorList>
            <person name="Whitman W."/>
        </authorList>
    </citation>
    <scope>NUCLEOTIDE SEQUENCE [LARGE SCALE GENOMIC DNA]</scope>
    <source>
        <strain evidence="1 2">SEMIA 4064</strain>
    </source>
</reference>
<sequence>MRQQAALIRCSPFTVSTAQASRRRVAAEKTSASAYPRCQACKLCVSLRAMDSCRGDRVGRASSRIKHITGHQTDEYRQRLERVDKLELRSGTQRVPDLEDTIVKKMHRQV</sequence>
<comment type="caution">
    <text evidence="1">The sequence shown here is derived from an EMBL/GenBank/DDBJ whole genome shotgun (WGS) entry which is preliminary data.</text>
</comment>
<proteinExistence type="predicted"/>
<accession>A0A7W8XNU9</accession>
<gene>
    <name evidence="1" type="ORF">GGD50_001481</name>
</gene>
<dbReference type="EMBL" id="JACHBI010000002">
    <property type="protein sequence ID" value="MBB5572877.1"/>
    <property type="molecule type" value="Genomic_DNA"/>
</dbReference>
<evidence type="ECO:0000313" key="1">
    <source>
        <dbReference type="EMBL" id="MBB5572877.1"/>
    </source>
</evidence>